<gene>
    <name evidence="2" type="ORF">AWC19_06500</name>
</gene>
<sequence>MTDRHTLLLMRHAKSDYPDGVADHDRPLAPRGIREAGLAGAWLRANVPAIDAVLCSTATRARQTLDRTGVDAPVRYSERLYGATPGAVIEEINKTAEDVGTLLVVGHEPTTSSLALILADGGADPALLERISAKFPTSAIAVLTVPGGWAGLEPRGAALTGFEVPR</sequence>
<dbReference type="InterPro" id="IPR051021">
    <property type="entry name" value="Mito_Ser/Thr_phosphatase"/>
</dbReference>
<organism evidence="2 3">
    <name type="scientific">Mycobacterium palustre</name>
    <dbReference type="NCBI Taxonomy" id="153971"/>
    <lineage>
        <taxon>Bacteria</taxon>
        <taxon>Bacillati</taxon>
        <taxon>Actinomycetota</taxon>
        <taxon>Actinomycetes</taxon>
        <taxon>Mycobacteriales</taxon>
        <taxon>Mycobacteriaceae</taxon>
        <taxon>Mycobacterium</taxon>
        <taxon>Mycobacterium simiae complex</taxon>
    </lineage>
</organism>
<dbReference type="Gene3D" id="3.40.50.1240">
    <property type="entry name" value="Phosphoglycerate mutase-like"/>
    <property type="match status" value="1"/>
</dbReference>
<keyword evidence="3" id="KW-1185">Reference proteome</keyword>
<dbReference type="InterPro" id="IPR013078">
    <property type="entry name" value="His_Pase_superF_clade-1"/>
</dbReference>
<protein>
    <recommendedName>
        <fullName evidence="4">Histidine phosphatase</fullName>
    </recommendedName>
</protein>
<accession>A0A1X1ZQN8</accession>
<comment type="caution">
    <text evidence="2">The sequence shown here is derived from an EMBL/GenBank/DDBJ whole genome shotgun (WGS) entry which is preliminary data.</text>
</comment>
<evidence type="ECO:0000256" key="1">
    <source>
        <dbReference type="ARBA" id="ARBA00022801"/>
    </source>
</evidence>
<dbReference type="InterPro" id="IPR029033">
    <property type="entry name" value="His_PPase_superfam"/>
</dbReference>
<dbReference type="STRING" id="153971.AWC19_06500"/>
<dbReference type="PANTHER" id="PTHR20935:SF1">
    <property type="entry name" value="SLL1549 PROTEIN"/>
    <property type="match status" value="1"/>
</dbReference>
<dbReference type="CDD" id="cd07067">
    <property type="entry name" value="HP_PGM_like"/>
    <property type="match status" value="1"/>
</dbReference>
<evidence type="ECO:0000313" key="3">
    <source>
        <dbReference type="Proteomes" id="UP000193529"/>
    </source>
</evidence>
<dbReference type="Proteomes" id="UP000193529">
    <property type="component" value="Unassembled WGS sequence"/>
</dbReference>
<name>A0A1X1ZQN8_9MYCO</name>
<dbReference type="PANTHER" id="PTHR20935">
    <property type="entry name" value="PHOSPHOGLYCERATE MUTASE-RELATED"/>
    <property type="match status" value="1"/>
</dbReference>
<reference evidence="2 3" key="1">
    <citation type="submission" date="2016-01" db="EMBL/GenBank/DDBJ databases">
        <title>The new phylogeny of the genus Mycobacterium.</title>
        <authorList>
            <person name="Tarcisio F."/>
            <person name="Conor M."/>
            <person name="Antonella G."/>
            <person name="Elisabetta G."/>
            <person name="Giulia F.S."/>
            <person name="Sara T."/>
            <person name="Anna F."/>
            <person name="Clotilde B."/>
            <person name="Roberto B."/>
            <person name="Veronica D.S."/>
            <person name="Fabio R."/>
            <person name="Monica P."/>
            <person name="Olivier J."/>
            <person name="Enrico T."/>
            <person name="Nicola S."/>
        </authorList>
    </citation>
    <scope>NUCLEOTIDE SEQUENCE [LARGE SCALE GENOMIC DNA]</scope>
    <source>
        <strain evidence="2 3">DSM 44572</strain>
    </source>
</reference>
<dbReference type="RefSeq" id="WP_211284900.1">
    <property type="nucleotide sequence ID" value="NZ_JACKRZ010000385.1"/>
</dbReference>
<dbReference type="EMBL" id="LQPJ01000095">
    <property type="protein sequence ID" value="ORW25670.1"/>
    <property type="molecule type" value="Genomic_DNA"/>
</dbReference>
<proteinExistence type="predicted"/>
<evidence type="ECO:0008006" key="4">
    <source>
        <dbReference type="Google" id="ProtNLM"/>
    </source>
</evidence>
<dbReference type="SUPFAM" id="SSF53254">
    <property type="entry name" value="Phosphoglycerate mutase-like"/>
    <property type="match status" value="1"/>
</dbReference>
<dbReference type="AlphaFoldDB" id="A0A1X1ZQN8"/>
<dbReference type="Pfam" id="PF00300">
    <property type="entry name" value="His_Phos_1"/>
    <property type="match status" value="1"/>
</dbReference>
<evidence type="ECO:0000313" key="2">
    <source>
        <dbReference type="EMBL" id="ORW25670.1"/>
    </source>
</evidence>
<dbReference type="GO" id="GO:0016787">
    <property type="term" value="F:hydrolase activity"/>
    <property type="evidence" value="ECO:0007669"/>
    <property type="project" value="UniProtKB-KW"/>
</dbReference>
<dbReference type="SMART" id="SM00855">
    <property type="entry name" value="PGAM"/>
    <property type="match status" value="1"/>
</dbReference>
<keyword evidence="1" id="KW-0378">Hydrolase</keyword>